<evidence type="ECO:0000313" key="2">
    <source>
        <dbReference type="Proteomes" id="UP000240042"/>
    </source>
</evidence>
<dbReference type="Proteomes" id="UP000240042">
    <property type="component" value="Unassembled WGS sequence"/>
</dbReference>
<dbReference type="AlphaFoldDB" id="A0A1I1EZC0"/>
<dbReference type="STRING" id="34097.SAMN02745150_01323"/>
<proteinExistence type="predicted"/>
<evidence type="ECO:0000313" key="1">
    <source>
        <dbReference type="EMBL" id="SFB92066.1"/>
    </source>
</evidence>
<protein>
    <submittedName>
        <fullName evidence="1">Uncharacterized protein</fullName>
    </submittedName>
</protein>
<name>A0A1I1EZC0_BREAD</name>
<sequence>MTPSLYGKINEIIGQFFMVKKADVDILECFELFHYGNMALKFCLSLMGDIYFLHETVGCYCRHEGARDATDIEKVQKEIVNVEKFWAYIMEIVSQIYPNRVKFLKATMTIPSLI</sequence>
<reference evidence="2" key="1">
    <citation type="submission" date="2016-10" db="EMBL/GenBank/DDBJ databases">
        <authorList>
            <person name="Varghese N."/>
            <person name="Submissions S."/>
        </authorList>
    </citation>
    <scope>NUCLEOTIDE SEQUENCE [LARGE SCALE GENOMIC DNA]</scope>
    <source>
        <strain evidence="2">ATCC 43811</strain>
    </source>
</reference>
<accession>A0A1I1EZC0</accession>
<dbReference type="EMBL" id="FOKY01000021">
    <property type="protein sequence ID" value="SFB92066.1"/>
    <property type="molecule type" value="Genomic_DNA"/>
</dbReference>
<gene>
    <name evidence="1" type="ORF">SAMN02745150_01323</name>
</gene>
<organism evidence="1 2">
    <name type="scientific">Brevinema andersonii</name>
    <dbReference type="NCBI Taxonomy" id="34097"/>
    <lineage>
        <taxon>Bacteria</taxon>
        <taxon>Pseudomonadati</taxon>
        <taxon>Spirochaetota</taxon>
        <taxon>Spirochaetia</taxon>
        <taxon>Brevinematales</taxon>
        <taxon>Brevinemataceae</taxon>
        <taxon>Brevinema</taxon>
    </lineage>
</organism>
<keyword evidence="2" id="KW-1185">Reference proteome</keyword>